<organism evidence="2">
    <name type="scientific">Spironucleus salmonicida</name>
    <dbReference type="NCBI Taxonomy" id="348837"/>
    <lineage>
        <taxon>Eukaryota</taxon>
        <taxon>Metamonada</taxon>
        <taxon>Diplomonadida</taxon>
        <taxon>Hexamitidae</taxon>
        <taxon>Hexamitinae</taxon>
        <taxon>Spironucleus</taxon>
    </lineage>
</organism>
<feature type="coiled-coil region" evidence="1">
    <location>
        <begin position="18"/>
        <end position="80"/>
    </location>
</feature>
<proteinExistence type="predicted"/>
<gene>
    <name evidence="2" type="ORF">SS50377_19160</name>
</gene>
<evidence type="ECO:0000256" key="1">
    <source>
        <dbReference type="SAM" id="Coils"/>
    </source>
</evidence>
<dbReference type="EMBL" id="KI546170">
    <property type="protein sequence ID" value="EST41443.1"/>
    <property type="molecule type" value="Genomic_DNA"/>
</dbReference>
<dbReference type="VEuPathDB" id="GiardiaDB:SS50377_26590"/>
<protein>
    <submittedName>
        <fullName evidence="2">Uncharacterized protein</fullName>
    </submittedName>
</protein>
<evidence type="ECO:0000313" key="2">
    <source>
        <dbReference type="EMBL" id="EST41443.1"/>
    </source>
</evidence>
<reference evidence="2" key="1">
    <citation type="journal article" date="2014" name="PLoS Genet.">
        <title>The Genome of Spironucleus salmonicida Highlights a Fish Pathogen Adapted to Fluctuating Environments.</title>
        <authorList>
            <person name="Xu F."/>
            <person name="Jerlstrom-Hultqvist J."/>
            <person name="Einarsson E."/>
            <person name="Astvaldsson A."/>
            <person name="Svard S.G."/>
            <person name="Andersson J.O."/>
        </authorList>
    </citation>
    <scope>NUCLEOTIDE SEQUENCE</scope>
</reference>
<keyword evidence="1" id="KW-0175">Coiled coil</keyword>
<name>V6LB33_9EUKA</name>
<dbReference type="AlphaFoldDB" id="V6LB33"/>
<sequence>MEMITSHLQKIDFQIQHSNNYQLQNQNLKQENLDLQQSVFNQNIEIQQLSQDLQYISQMYETQQNKINILENQLKIKSKSQQCLNNELSVLQNDVNVMNAKIDIQASQSITTKHENLQQTLALQQATQELDQHLILIDKLEIQNDQFISKIQHQNQIIMNQDSQFQDFSIKIKRQIQELTIENEAKKESETILESYLNLLNDNLQNIKLIKINIIDSQTQPPYQQCQMIINDLQESINSPIANDIITSSKEYLQSGINITDTNLKFINQKQSNLEEASTQTEFMDKILTSQQSIQCEINTSTKSSQYGIQNIKTTQNIFLAQKNIVEKNRQQRLHIEDLYLNRELKFQRTFKVIELSSEDEK</sequence>
<accession>V6LB33</accession>